<dbReference type="PANTHER" id="PTHR37544:SF3">
    <property type="entry name" value="SPRAY"/>
    <property type="match status" value="1"/>
</dbReference>
<dbReference type="OrthoDB" id="5332281at2759"/>
<accession>A0A9P6LM59</accession>
<dbReference type="Pfam" id="PF11915">
    <property type="entry name" value="DUF3433"/>
    <property type="match status" value="1"/>
</dbReference>
<keyword evidence="2" id="KW-0812">Transmembrane</keyword>
<gene>
    <name evidence="3" type="ORF">CkaCkLH20_04586</name>
</gene>
<feature type="transmembrane region" description="Helical" evidence="2">
    <location>
        <begin position="78"/>
        <end position="101"/>
    </location>
</feature>
<feature type="transmembrane region" description="Helical" evidence="2">
    <location>
        <begin position="180"/>
        <end position="203"/>
    </location>
</feature>
<name>A0A9P6LM59_9PEZI</name>
<keyword evidence="2" id="KW-0472">Membrane</keyword>
<organism evidence="3 4">
    <name type="scientific">Colletotrichum karsti</name>
    <dbReference type="NCBI Taxonomy" id="1095194"/>
    <lineage>
        <taxon>Eukaryota</taxon>
        <taxon>Fungi</taxon>
        <taxon>Dikarya</taxon>
        <taxon>Ascomycota</taxon>
        <taxon>Pezizomycotina</taxon>
        <taxon>Sordariomycetes</taxon>
        <taxon>Hypocreomycetidae</taxon>
        <taxon>Glomerellales</taxon>
        <taxon>Glomerellaceae</taxon>
        <taxon>Colletotrichum</taxon>
        <taxon>Colletotrichum boninense species complex</taxon>
    </lineage>
</organism>
<keyword evidence="2" id="KW-1133">Transmembrane helix</keyword>
<evidence type="ECO:0000256" key="2">
    <source>
        <dbReference type="SAM" id="Phobius"/>
    </source>
</evidence>
<evidence type="ECO:0000313" key="4">
    <source>
        <dbReference type="Proteomes" id="UP000781932"/>
    </source>
</evidence>
<dbReference type="PANTHER" id="PTHR37544">
    <property type="entry name" value="SPRAY-RELATED"/>
    <property type="match status" value="1"/>
</dbReference>
<dbReference type="RefSeq" id="XP_038747471.1">
    <property type="nucleotide sequence ID" value="XM_038887305.1"/>
</dbReference>
<evidence type="ECO:0000256" key="1">
    <source>
        <dbReference type="SAM" id="MobiDB-lite"/>
    </source>
</evidence>
<feature type="transmembrane region" description="Helical" evidence="2">
    <location>
        <begin position="751"/>
        <end position="772"/>
    </location>
</feature>
<feature type="region of interest" description="Disordered" evidence="1">
    <location>
        <begin position="1"/>
        <end position="52"/>
    </location>
</feature>
<comment type="caution">
    <text evidence="3">The sequence shown here is derived from an EMBL/GenBank/DDBJ whole genome shotgun (WGS) entry which is preliminary data.</text>
</comment>
<keyword evidence="4" id="KW-1185">Reference proteome</keyword>
<proteinExistence type="predicted"/>
<dbReference type="EMBL" id="JAATWM020000012">
    <property type="protein sequence ID" value="KAF9878010.1"/>
    <property type="molecule type" value="Genomic_DNA"/>
</dbReference>
<reference evidence="3" key="1">
    <citation type="submission" date="2020-03" db="EMBL/GenBank/DDBJ databases">
        <authorList>
            <person name="He L."/>
        </authorList>
    </citation>
    <scope>NUCLEOTIDE SEQUENCE</scope>
    <source>
        <strain evidence="3">CkLH20</strain>
    </source>
</reference>
<dbReference type="Proteomes" id="UP000781932">
    <property type="component" value="Unassembled WGS sequence"/>
</dbReference>
<evidence type="ECO:0000313" key="3">
    <source>
        <dbReference type="EMBL" id="KAF9878010.1"/>
    </source>
</evidence>
<feature type="transmembrane region" description="Helical" evidence="2">
    <location>
        <begin position="113"/>
        <end position="134"/>
    </location>
</feature>
<protein>
    <submittedName>
        <fullName evidence="3">Uncharacterized protein</fullName>
    </submittedName>
</protein>
<reference evidence="3" key="2">
    <citation type="submission" date="2020-11" db="EMBL/GenBank/DDBJ databases">
        <title>Whole genome sequencing of Colletotrichum sp.</title>
        <authorList>
            <person name="Li H."/>
        </authorList>
    </citation>
    <scope>NUCLEOTIDE SEQUENCE</scope>
    <source>
        <strain evidence="3">CkLH20</strain>
    </source>
</reference>
<sequence length="872" mass="97038">MARLEHSGRPQLVHDIQQEDDDSNQTETKNLHVRHSPSSFSSLGEKKGGAGVSEVRTYDDDSAIDSDAIWRPQWLRPAVLGVFTGLFACLAIAFFVMFSYSQQHDGLFETRESLVYLWRFAPTAVLTIISVLWNRTEVQAMRYMPWIESRHEKSNDWSDLDYLSLLTPQTIVQSLRKKHYLVFLTALASLLIQAQIVLAPGLFRLIPVSVETPTAIQKLDTFNRTYRVANDDGDSFTYHAARALNDFDVSYPFGLTKDVAYQTFMSSTGNLRGTINAPLNAVVDGFFTDIECLKLQNHSLVSMGPAEGGKSGYKMEVALQFDGCQYSVELPYVTATKYAPFYFEHWKVDSELRPAETCPSLPQEHLPFVHYAVRTIPSPLNSSLPVIANASAVLCSSRAWFSEVDITDDGVSPKITALSNRSSTPFDTDVWALLSNTIPPGIMSWGNSMYGGTYQGPVNAEQSFNNTFISTERVTNDLLYDSVTGMFRRLAPLTGHYILRQGADVGADGQTLHVIQVIRSPENSYNINKYQCDLPDDPADEMSVADMRKAGIRYLSNTLMRTYWWGAFNHEKNAFDFNTYWRCNYSWGGVMVDVKMVAGEDGDMMIDPTNPPRTDDSTMKPFDPPFVVPYLEETGESTLGDLLMGYDRDAFNTSTGSKNPPSWNIAGDFLGLFKRQGPLLPESLGSPDDQTKVLAALTEKFGFAMAQLASMENRLGVDEDSTTAPFPPEGLPSVNAVVSDIGRRRLVQDPAITYAIVAILCLVVLVQLWFLVSKALRLLGVGDGWLSMDVKGLAPPDYASISMTASLLHDSNVTNHLPRDTQGLLPSELHGLLAGLRFRLGWFQRASDGTRHFTIGILDDKEFDFVSSKKDM</sequence>
<dbReference type="InterPro" id="IPR021840">
    <property type="entry name" value="DUF3433"/>
</dbReference>
<dbReference type="GeneID" id="62160379"/>
<dbReference type="AlphaFoldDB" id="A0A9P6LM59"/>